<dbReference type="CDD" id="cd11529">
    <property type="entry name" value="NTP-PPase_MazG_Cterm"/>
    <property type="match status" value="1"/>
</dbReference>
<dbReference type="InterPro" id="IPR048015">
    <property type="entry name" value="NTP-PPase_MazG-like_N"/>
</dbReference>
<dbReference type="Gene3D" id="1.10.287.1080">
    <property type="entry name" value="MazG-like"/>
    <property type="match status" value="2"/>
</dbReference>
<dbReference type="RefSeq" id="WP_229162162.1">
    <property type="nucleotide sequence ID" value="NZ_JAJEWP010000006.1"/>
</dbReference>
<dbReference type="Proteomes" id="UP001520878">
    <property type="component" value="Unassembled WGS sequence"/>
</dbReference>
<feature type="domain" description="NTP pyrophosphohydrolase MazG-like" evidence="1">
    <location>
        <begin position="30"/>
        <end position="103"/>
    </location>
</feature>
<dbReference type="PANTHER" id="PTHR30522">
    <property type="entry name" value="NUCLEOSIDE TRIPHOSPHATE PYROPHOSPHOHYDROLASE"/>
    <property type="match status" value="1"/>
</dbReference>
<evidence type="ECO:0000313" key="2">
    <source>
        <dbReference type="EMBL" id="MCC2617782.1"/>
    </source>
</evidence>
<protein>
    <submittedName>
        <fullName evidence="2">Nucleoside triphosphate pyrophosphohydrolase</fullName>
        <ecNumber evidence="2">3.6.1.9</ecNumber>
    </submittedName>
</protein>
<dbReference type="SUPFAM" id="SSF101386">
    <property type="entry name" value="all-alpha NTP pyrophosphatases"/>
    <property type="match status" value="2"/>
</dbReference>
<dbReference type="EMBL" id="JAJEWP010000006">
    <property type="protein sequence ID" value="MCC2617782.1"/>
    <property type="molecule type" value="Genomic_DNA"/>
</dbReference>
<comment type="caution">
    <text evidence="2">The sequence shown here is derived from an EMBL/GenBank/DDBJ whole genome shotgun (WGS) entry which is preliminary data.</text>
</comment>
<feature type="domain" description="NTP pyrophosphohydrolase MazG-like" evidence="1">
    <location>
        <begin position="171"/>
        <end position="230"/>
    </location>
</feature>
<dbReference type="InterPro" id="IPR004518">
    <property type="entry name" value="MazG-like_dom"/>
</dbReference>
<evidence type="ECO:0000313" key="3">
    <source>
        <dbReference type="Proteomes" id="UP001520878"/>
    </source>
</evidence>
<accession>A0ABS8GB15</accession>
<keyword evidence="3" id="KW-1185">Reference proteome</keyword>
<name>A0ABS8GB15_9ALTE</name>
<organism evidence="2 3">
    <name type="scientific">Fluctibacter halophilus</name>
    <dbReference type="NCBI Taxonomy" id="226011"/>
    <lineage>
        <taxon>Bacteria</taxon>
        <taxon>Pseudomonadati</taxon>
        <taxon>Pseudomonadota</taxon>
        <taxon>Gammaproteobacteria</taxon>
        <taxon>Alteromonadales</taxon>
        <taxon>Alteromonadaceae</taxon>
        <taxon>Fluctibacter</taxon>
    </lineage>
</organism>
<dbReference type="PANTHER" id="PTHR30522:SF0">
    <property type="entry name" value="NUCLEOSIDE TRIPHOSPHATE PYROPHOSPHOHYDROLASE"/>
    <property type="match status" value="1"/>
</dbReference>
<proteinExistence type="predicted"/>
<dbReference type="EC" id="3.6.1.9" evidence="2"/>
<gene>
    <name evidence="2" type="primary">mazG</name>
    <name evidence="2" type="ORF">LJ739_16140</name>
</gene>
<dbReference type="InterPro" id="IPR011551">
    <property type="entry name" value="NTP_PyrPHydrolase_MazG"/>
</dbReference>
<dbReference type="NCBIfam" id="NF007113">
    <property type="entry name" value="PRK09562.1"/>
    <property type="match status" value="1"/>
</dbReference>
<keyword evidence="2" id="KW-0378">Hydrolase</keyword>
<dbReference type="NCBIfam" id="TIGR00444">
    <property type="entry name" value="mazG"/>
    <property type="match status" value="1"/>
</dbReference>
<dbReference type="Pfam" id="PF03819">
    <property type="entry name" value="MazG"/>
    <property type="match status" value="2"/>
</dbReference>
<dbReference type="CDD" id="cd11528">
    <property type="entry name" value="NTP-PPase_MazG_Nterm"/>
    <property type="match status" value="1"/>
</dbReference>
<reference evidence="2 3" key="1">
    <citation type="submission" date="2021-10" db="EMBL/GenBank/DDBJ databases">
        <title>Draft genome of Aestuariibacter halophilus JC2043.</title>
        <authorList>
            <person name="Emsley S.A."/>
            <person name="Pfannmuller K.M."/>
            <person name="Ushijima B."/>
            <person name="Saw J.H."/>
            <person name="Videau P."/>
        </authorList>
    </citation>
    <scope>NUCLEOTIDE SEQUENCE [LARGE SCALE GENOMIC DNA]</scope>
    <source>
        <strain evidence="2 3">JC2043</strain>
    </source>
</reference>
<dbReference type="GO" id="GO:0047429">
    <property type="term" value="F:nucleoside triphosphate diphosphatase activity"/>
    <property type="evidence" value="ECO:0007669"/>
    <property type="project" value="UniProtKB-EC"/>
</dbReference>
<sequence>MAGLPQTERLLNIMRALRDPDGGCPWDRAQTFSSIVPHTLEEAYELADAIASGDREDICDELGDVLFQVVFYAQLGQEEGAFDFERVAGSIADKLERRHPHVFANQSVDEQDLHRQWEAIKQQERAQKGHQDTSILANVPTGMAPLLRAQKLQKQCAKVGFDWDSALPVLDKVREEVDECGEELAAESMDTTALAEEIGDLLFAVVNLARHVGVNPEQALVDANRKFERRFRGVEAQLGSRLQDASLQEMEEAWQQVKGNESSN</sequence>
<dbReference type="InterPro" id="IPR048011">
    <property type="entry name" value="NTP-PPase_MazG-like_C"/>
</dbReference>
<evidence type="ECO:0000259" key="1">
    <source>
        <dbReference type="Pfam" id="PF03819"/>
    </source>
</evidence>